<protein>
    <submittedName>
        <fullName evidence="2">Uncharacterized protein</fullName>
    </submittedName>
</protein>
<dbReference type="VEuPathDB" id="FungiDB:G647_10303"/>
<dbReference type="VEuPathDB" id="FungiDB:CLCR_04338"/>
<gene>
    <name evidence="2" type="ORF">CLCR_04338</name>
</gene>
<proteinExistence type="predicted"/>
<feature type="region of interest" description="Disordered" evidence="1">
    <location>
        <begin position="210"/>
        <end position="229"/>
    </location>
</feature>
<reference evidence="3" key="1">
    <citation type="submission" date="2015-07" db="EMBL/GenBank/DDBJ databases">
        <authorList>
            <person name="Teixeira M.M."/>
            <person name="Souza R.C."/>
            <person name="Almeida L.G."/>
            <person name="Vicente V.A."/>
            <person name="de Hoog S."/>
            <person name="Bocca A.L."/>
            <person name="de Almeida S.R."/>
            <person name="Vasconcelos A.T."/>
            <person name="Felipe M.S."/>
        </authorList>
    </citation>
    <scope>NUCLEOTIDE SEQUENCE [LARGE SCALE GENOMIC DNA]</scope>
    <source>
        <strain evidence="3">KSF</strain>
    </source>
</reference>
<dbReference type="InterPro" id="IPR046670">
    <property type="entry name" value="DUF6540"/>
</dbReference>
<dbReference type="STRING" id="86049.A0A1C1CJ49"/>
<keyword evidence="3" id="KW-1185">Reference proteome</keyword>
<dbReference type="Pfam" id="PF20174">
    <property type="entry name" value="DUF6540"/>
    <property type="match status" value="1"/>
</dbReference>
<evidence type="ECO:0000256" key="1">
    <source>
        <dbReference type="SAM" id="MobiDB-lite"/>
    </source>
</evidence>
<evidence type="ECO:0000313" key="2">
    <source>
        <dbReference type="EMBL" id="OCT48540.1"/>
    </source>
</evidence>
<dbReference type="EMBL" id="LGRB01000012">
    <property type="protein sequence ID" value="OCT48540.1"/>
    <property type="molecule type" value="Genomic_DNA"/>
</dbReference>
<dbReference type="eggNOG" id="ENOG502SAD2">
    <property type="taxonomic scope" value="Eukaryota"/>
</dbReference>
<name>A0A1C1CJ49_9EURO</name>
<evidence type="ECO:0000313" key="3">
    <source>
        <dbReference type="Proteomes" id="UP000094526"/>
    </source>
</evidence>
<dbReference type="OrthoDB" id="4135672at2759"/>
<dbReference type="AlphaFoldDB" id="A0A1C1CJ49"/>
<sequence length="229" mass="25338">MVLPVAPNPKDKAAPIFGSDGHPFAKPCGRLRAGAYNAPHLPGHDVGAMLMITAVLRPIPIEPRRISHDRRRFQHGSAATSNTHLPCVRGMATHPVFSVSHKGLPAFHEAIYVETHEEGGYLYHVVGDNLSGYRYETKATNRPEKSKTFSKKYYKGTVSRDDLATLEAICRQVPPPCHELIGGVIFERDCRHWVFSAFEVLEREKVLKPKPKKGAGAQKPDLSKIVDCG</sequence>
<dbReference type="Proteomes" id="UP000094526">
    <property type="component" value="Unassembled WGS sequence"/>
</dbReference>
<organism evidence="2 3">
    <name type="scientific">Cladophialophora carrionii</name>
    <dbReference type="NCBI Taxonomy" id="86049"/>
    <lineage>
        <taxon>Eukaryota</taxon>
        <taxon>Fungi</taxon>
        <taxon>Dikarya</taxon>
        <taxon>Ascomycota</taxon>
        <taxon>Pezizomycotina</taxon>
        <taxon>Eurotiomycetes</taxon>
        <taxon>Chaetothyriomycetidae</taxon>
        <taxon>Chaetothyriales</taxon>
        <taxon>Herpotrichiellaceae</taxon>
        <taxon>Cladophialophora</taxon>
    </lineage>
</organism>
<comment type="caution">
    <text evidence="2">The sequence shown here is derived from an EMBL/GenBank/DDBJ whole genome shotgun (WGS) entry which is preliminary data.</text>
</comment>
<accession>A0A1C1CJ49</accession>